<dbReference type="AlphaFoldDB" id="A0A026WVG3"/>
<feature type="region of interest" description="Disordered" evidence="1">
    <location>
        <begin position="290"/>
        <end position="340"/>
    </location>
</feature>
<feature type="compositionally biased region" description="Basic residues" evidence="1">
    <location>
        <begin position="184"/>
        <end position="196"/>
    </location>
</feature>
<dbReference type="STRING" id="2015173.A0A026WVG3"/>
<dbReference type="EMBL" id="KK107087">
    <property type="protein sequence ID" value="EZA59973.1"/>
    <property type="molecule type" value="Genomic_DNA"/>
</dbReference>
<evidence type="ECO:0000256" key="1">
    <source>
        <dbReference type="SAM" id="MobiDB-lite"/>
    </source>
</evidence>
<feature type="region of interest" description="Disordered" evidence="1">
    <location>
        <begin position="598"/>
        <end position="620"/>
    </location>
</feature>
<feature type="compositionally biased region" description="Basic and acidic residues" evidence="1">
    <location>
        <begin position="65"/>
        <end position="74"/>
    </location>
</feature>
<evidence type="ECO:0000313" key="3">
    <source>
        <dbReference type="Proteomes" id="UP000053097"/>
    </source>
</evidence>
<feature type="compositionally biased region" description="Acidic residues" evidence="1">
    <location>
        <begin position="229"/>
        <end position="259"/>
    </location>
</feature>
<name>A0A026WVG3_OOCBI</name>
<feature type="compositionally biased region" description="Low complexity" evidence="1">
    <location>
        <begin position="306"/>
        <end position="337"/>
    </location>
</feature>
<feature type="compositionally biased region" description="Low complexity" evidence="1">
    <location>
        <begin position="510"/>
        <end position="525"/>
    </location>
</feature>
<feature type="compositionally biased region" description="Basic and acidic residues" evidence="1">
    <location>
        <begin position="219"/>
        <end position="228"/>
    </location>
</feature>
<protein>
    <submittedName>
        <fullName evidence="2">Uncharacterized protein</fullName>
    </submittedName>
</protein>
<dbReference type="Proteomes" id="UP000053097">
    <property type="component" value="Unassembled WGS sequence"/>
</dbReference>
<feature type="region of interest" description="Disordered" evidence="1">
    <location>
        <begin position="416"/>
        <end position="438"/>
    </location>
</feature>
<feature type="region of interest" description="Disordered" evidence="1">
    <location>
        <begin position="507"/>
        <end position="536"/>
    </location>
</feature>
<evidence type="ECO:0000313" key="2">
    <source>
        <dbReference type="EMBL" id="EZA59973.1"/>
    </source>
</evidence>
<keyword evidence="3" id="KW-1185">Reference proteome</keyword>
<reference evidence="2 3" key="1">
    <citation type="journal article" date="2014" name="Curr. Biol.">
        <title>The genome of the clonal raider ant Cerapachys biroi.</title>
        <authorList>
            <person name="Oxley P.R."/>
            <person name="Ji L."/>
            <person name="Fetter-Pruneda I."/>
            <person name="McKenzie S.K."/>
            <person name="Li C."/>
            <person name="Hu H."/>
            <person name="Zhang G."/>
            <person name="Kronauer D.J."/>
        </authorList>
    </citation>
    <scope>NUCLEOTIDE SEQUENCE [LARGE SCALE GENOMIC DNA]</scope>
</reference>
<sequence>MNSILACTQQRRASLTVTPEPKGCKATITPPNRYWVATERARAGLGTVARRAQSAQQGATPRASLEGEREKVEGAGEDATAGVAKTLIRSSSHVAGASISNFLFPDELACVENVACNVTTHTRERERESHILSTQRWRWRNTGNAAFAEHFFDDFRTRERLRAGDALQREIPAQERKTGQSGRSRIRRAKQKRRSRRAQENREPNEISPNAGGGPPGPEPDRSTRIHDEEEEDITEREDEEEDEDPCSSPEPDLENDSEPMEIQASAVTAAAANLHALRQHVFKMSDYWQQPQRGPPQHSPGIQHSPISNSTQQQQQTNQGPQHQSSPAPTTPSPQADHQGAIASSMAQSLHSLAQAQQTMSQASSPSLAVQAVQAAQALNQNLGQALTQALTQNMQQNLGQTLQHNLAQSLTPNLSPQQQQQLLNQPQNLSQASQSLQQNIQSQAQNLSQTLQQQAQNLTQNLGQALNQQALQQQAQNLQQQAQNLTQNLQQQALNMAGTIAQNGGLAGMNMSGNQQQNSQNSMLSPGATSQDSHDATLTEKLVNELQVRSREERTGCPRLLHSRPEARKLGLSLSYACARARYGAHSRLSLIPAEAHVPREKRPSLSRKRIHCESSDK</sequence>
<feature type="region of interest" description="Disordered" evidence="1">
    <location>
        <begin position="53"/>
        <end position="75"/>
    </location>
</feature>
<gene>
    <name evidence="2" type="ORF">X777_16176</name>
</gene>
<proteinExistence type="predicted"/>
<organism evidence="2 3">
    <name type="scientific">Ooceraea biroi</name>
    <name type="common">Clonal raider ant</name>
    <name type="synonym">Cerapachys biroi</name>
    <dbReference type="NCBI Taxonomy" id="2015173"/>
    <lineage>
        <taxon>Eukaryota</taxon>
        <taxon>Metazoa</taxon>
        <taxon>Ecdysozoa</taxon>
        <taxon>Arthropoda</taxon>
        <taxon>Hexapoda</taxon>
        <taxon>Insecta</taxon>
        <taxon>Pterygota</taxon>
        <taxon>Neoptera</taxon>
        <taxon>Endopterygota</taxon>
        <taxon>Hymenoptera</taxon>
        <taxon>Apocrita</taxon>
        <taxon>Aculeata</taxon>
        <taxon>Formicoidea</taxon>
        <taxon>Formicidae</taxon>
        <taxon>Dorylinae</taxon>
        <taxon>Ooceraea</taxon>
    </lineage>
</organism>
<accession>A0A026WVG3</accession>
<feature type="region of interest" description="Disordered" evidence="1">
    <location>
        <begin position="166"/>
        <end position="259"/>
    </location>
</feature>